<accession>A0A3D4Z8L8</accession>
<comment type="caution">
    <text evidence="1">The sequence shown here is derived from an EMBL/GenBank/DDBJ whole genome shotgun (WGS) entry which is preliminary data.</text>
</comment>
<dbReference type="InterPro" id="IPR026265">
    <property type="entry name" value="LptC"/>
</dbReference>
<evidence type="ECO:0000313" key="2">
    <source>
        <dbReference type="Proteomes" id="UP000284434"/>
    </source>
</evidence>
<dbReference type="AlphaFoldDB" id="A0A3D4Z8L8"/>
<dbReference type="OMA" id="YWAFEKG"/>
<dbReference type="Gene3D" id="2.60.450.10">
    <property type="entry name" value="Lipopolysaccharide (LPS) transport protein A like domain"/>
    <property type="match status" value="1"/>
</dbReference>
<dbReference type="GO" id="GO:0015221">
    <property type="term" value="F:lipopolysaccharide transmembrane transporter activity"/>
    <property type="evidence" value="ECO:0007669"/>
    <property type="project" value="InterPro"/>
</dbReference>
<name>A0A3D4Z8L8_9BACT</name>
<gene>
    <name evidence="1" type="primary">lptC</name>
    <name evidence="1" type="ORF">DXA53_02305</name>
</gene>
<protein>
    <submittedName>
        <fullName evidence="1">LPS export ABC transporter periplasmic protein LptC</fullName>
    </submittedName>
</protein>
<proteinExistence type="predicted"/>
<dbReference type="EMBL" id="QSCO01000002">
    <property type="protein sequence ID" value="RGY09633.1"/>
    <property type="molecule type" value="Genomic_DNA"/>
</dbReference>
<evidence type="ECO:0000313" key="1">
    <source>
        <dbReference type="EMBL" id="RGY09633.1"/>
    </source>
</evidence>
<dbReference type="PROSITE" id="PS51257">
    <property type="entry name" value="PROKAR_LIPOPROTEIN"/>
    <property type="match status" value="1"/>
</dbReference>
<dbReference type="NCBIfam" id="TIGR04409">
    <property type="entry name" value="LptC_YrbK"/>
    <property type="match status" value="1"/>
</dbReference>
<sequence>MSVSSRILYMKSIIVLLGAIMLLACKNDIKEVNALAEREKRPDMTGENLELVYSDSARIKYRVLAPEYIKVNREKEKYEEFPKGIHVLSYDPAGKMIGSIKAKYAKKLEDEMLWEARNEVVIINAEGKKLETELLYWDMKKELIYSDRYVKLSADGQIIEGNNGFHSDQNLNHPVFENISGSIEVEKQQRKQ</sequence>
<dbReference type="Pfam" id="PF06835">
    <property type="entry name" value="LptC"/>
    <property type="match status" value="1"/>
</dbReference>
<organism evidence="1 2">
    <name type="scientific">Odoribacter splanchnicus</name>
    <dbReference type="NCBI Taxonomy" id="28118"/>
    <lineage>
        <taxon>Bacteria</taxon>
        <taxon>Pseudomonadati</taxon>
        <taxon>Bacteroidota</taxon>
        <taxon>Bacteroidia</taxon>
        <taxon>Bacteroidales</taxon>
        <taxon>Odoribacteraceae</taxon>
        <taxon>Odoribacter</taxon>
    </lineage>
</organism>
<dbReference type="Proteomes" id="UP000284434">
    <property type="component" value="Unassembled WGS sequence"/>
</dbReference>
<reference evidence="1 2" key="1">
    <citation type="submission" date="2018-08" db="EMBL/GenBank/DDBJ databases">
        <title>A genome reference for cultivated species of the human gut microbiota.</title>
        <authorList>
            <person name="Zou Y."/>
            <person name="Xue W."/>
            <person name="Luo G."/>
        </authorList>
    </citation>
    <scope>NUCLEOTIDE SEQUENCE [LARGE SCALE GENOMIC DNA]</scope>
    <source>
        <strain evidence="1 2">OF03-11</strain>
    </source>
</reference>
<dbReference type="InterPro" id="IPR010664">
    <property type="entry name" value="LipoPS_assembly_LptC-rel"/>
</dbReference>
<dbReference type="GO" id="GO:0005886">
    <property type="term" value="C:plasma membrane"/>
    <property type="evidence" value="ECO:0007669"/>
    <property type="project" value="InterPro"/>
</dbReference>